<dbReference type="AlphaFoldDB" id="A0A392TBN6"/>
<reference evidence="1 2" key="1">
    <citation type="journal article" date="2018" name="Front. Plant Sci.">
        <title>Red Clover (Trifolium pratense) and Zigzag Clover (T. medium) - A Picture of Genomic Similarities and Differences.</title>
        <authorList>
            <person name="Dluhosova J."/>
            <person name="Istvanek J."/>
            <person name="Nedelnik J."/>
            <person name="Repkova J."/>
        </authorList>
    </citation>
    <scope>NUCLEOTIDE SEQUENCE [LARGE SCALE GENOMIC DNA]</scope>
    <source>
        <strain evidence="2">cv. 10/8</strain>
        <tissue evidence="1">Leaf</tissue>
    </source>
</reference>
<evidence type="ECO:0000313" key="2">
    <source>
        <dbReference type="Proteomes" id="UP000265520"/>
    </source>
</evidence>
<dbReference type="EMBL" id="LXQA010548434">
    <property type="protein sequence ID" value="MCI58563.1"/>
    <property type="molecule type" value="Genomic_DNA"/>
</dbReference>
<proteinExistence type="predicted"/>
<evidence type="ECO:0000313" key="1">
    <source>
        <dbReference type="EMBL" id="MCI58563.1"/>
    </source>
</evidence>
<organism evidence="1 2">
    <name type="scientific">Trifolium medium</name>
    <dbReference type="NCBI Taxonomy" id="97028"/>
    <lineage>
        <taxon>Eukaryota</taxon>
        <taxon>Viridiplantae</taxon>
        <taxon>Streptophyta</taxon>
        <taxon>Embryophyta</taxon>
        <taxon>Tracheophyta</taxon>
        <taxon>Spermatophyta</taxon>
        <taxon>Magnoliopsida</taxon>
        <taxon>eudicotyledons</taxon>
        <taxon>Gunneridae</taxon>
        <taxon>Pentapetalae</taxon>
        <taxon>rosids</taxon>
        <taxon>fabids</taxon>
        <taxon>Fabales</taxon>
        <taxon>Fabaceae</taxon>
        <taxon>Papilionoideae</taxon>
        <taxon>50 kb inversion clade</taxon>
        <taxon>NPAAA clade</taxon>
        <taxon>Hologalegina</taxon>
        <taxon>IRL clade</taxon>
        <taxon>Trifolieae</taxon>
        <taxon>Trifolium</taxon>
    </lineage>
</organism>
<sequence length="46" mass="5214">GFVYDLAWGGLEQCWCRYKKIVMGFEDASLAEALGLREAMAMVDRL</sequence>
<keyword evidence="2" id="KW-1185">Reference proteome</keyword>
<accession>A0A392TBN6</accession>
<name>A0A392TBN6_9FABA</name>
<dbReference type="Proteomes" id="UP000265520">
    <property type="component" value="Unassembled WGS sequence"/>
</dbReference>
<feature type="non-terminal residue" evidence="1">
    <location>
        <position position="1"/>
    </location>
</feature>
<protein>
    <submittedName>
        <fullName evidence="1">Uncharacterized protein</fullName>
    </submittedName>
</protein>
<comment type="caution">
    <text evidence="1">The sequence shown here is derived from an EMBL/GenBank/DDBJ whole genome shotgun (WGS) entry which is preliminary data.</text>
</comment>